<feature type="transmembrane region" description="Helical" evidence="1">
    <location>
        <begin position="168"/>
        <end position="191"/>
    </location>
</feature>
<dbReference type="RefSeq" id="WP_189107260.1">
    <property type="nucleotide sequence ID" value="NZ_BMMV01000006.1"/>
</dbReference>
<keyword evidence="4" id="KW-1185">Reference proteome</keyword>
<keyword evidence="1" id="KW-0812">Transmembrane</keyword>
<gene>
    <name evidence="3" type="ORF">GCM10011583_22600</name>
</gene>
<organism evidence="3 4">
    <name type="scientific">Streptomyces camponoticapitis</name>
    <dbReference type="NCBI Taxonomy" id="1616125"/>
    <lineage>
        <taxon>Bacteria</taxon>
        <taxon>Bacillati</taxon>
        <taxon>Actinomycetota</taxon>
        <taxon>Actinomycetes</taxon>
        <taxon>Kitasatosporales</taxon>
        <taxon>Streptomycetaceae</taxon>
        <taxon>Streptomyces</taxon>
    </lineage>
</organism>
<dbReference type="EMBL" id="BMMV01000006">
    <property type="protein sequence ID" value="GGJ90723.1"/>
    <property type="molecule type" value="Genomic_DNA"/>
</dbReference>
<name>A0ABQ2E552_9ACTN</name>
<feature type="transmembrane region" description="Helical" evidence="1">
    <location>
        <begin position="46"/>
        <end position="67"/>
    </location>
</feature>
<reference evidence="4" key="1">
    <citation type="journal article" date="2019" name="Int. J. Syst. Evol. Microbiol.">
        <title>The Global Catalogue of Microorganisms (GCM) 10K type strain sequencing project: providing services to taxonomists for standard genome sequencing and annotation.</title>
        <authorList>
            <consortium name="The Broad Institute Genomics Platform"/>
            <consortium name="The Broad Institute Genome Sequencing Center for Infectious Disease"/>
            <person name="Wu L."/>
            <person name="Ma J."/>
        </authorList>
    </citation>
    <scope>NUCLEOTIDE SEQUENCE [LARGE SCALE GENOMIC DNA]</scope>
    <source>
        <strain evidence="4">CGMCC 4.7275</strain>
    </source>
</reference>
<evidence type="ECO:0000313" key="4">
    <source>
        <dbReference type="Proteomes" id="UP000660265"/>
    </source>
</evidence>
<evidence type="ECO:0000256" key="1">
    <source>
        <dbReference type="SAM" id="Phobius"/>
    </source>
</evidence>
<keyword evidence="1" id="KW-1133">Transmembrane helix</keyword>
<protein>
    <recommendedName>
        <fullName evidence="2">Low molecular weight protein antigen 6 PH domain-containing protein</fullName>
    </recommendedName>
</protein>
<proteinExistence type="predicted"/>
<dbReference type="InterPro" id="IPR019692">
    <property type="entry name" value="CFP-6_PH"/>
</dbReference>
<evidence type="ECO:0000313" key="3">
    <source>
        <dbReference type="EMBL" id="GGJ90723.1"/>
    </source>
</evidence>
<evidence type="ECO:0000259" key="2">
    <source>
        <dbReference type="Pfam" id="PF10756"/>
    </source>
</evidence>
<comment type="caution">
    <text evidence="3">The sequence shown here is derived from an EMBL/GenBank/DDBJ whole genome shotgun (WGS) entry which is preliminary data.</text>
</comment>
<dbReference type="Proteomes" id="UP000660265">
    <property type="component" value="Unassembled WGS sequence"/>
</dbReference>
<dbReference type="Pfam" id="PF10756">
    <property type="entry name" value="bPH_6"/>
    <property type="match status" value="1"/>
</dbReference>
<feature type="domain" description="Low molecular weight protein antigen 6 PH" evidence="2">
    <location>
        <begin position="69"/>
        <end position="121"/>
    </location>
</feature>
<keyword evidence="1" id="KW-0472">Membrane</keyword>
<accession>A0ABQ2E552</accession>
<sequence>MTNAPPTAPVKKYRLPGVLLAFGTLVFGGGATQLVLAPLLLDGLPVLFVLSMAALLSPVLLGLVGAWRGRTVVYEDRLVARRLFGTHRIAWRDVLDLGPERTPASSRTMVLTADGRLIPLLFVGAEPAEVGFLTGLWERGRGDGWAPPTDQLVWLAENRHRARTSATIAAIGWYFASMLLLAVSVAVYGTQATSDEVPLVFQAFGFVPPLASLAGHRFTLRRRLNALDAVVQAQAPVRGQASPGTA</sequence>
<feature type="transmembrane region" description="Helical" evidence="1">
    <location>
        <begin position="197"/>
        <end position="215"/>
    </location>
</feature>
<feature type="transmembrane region" description="Helical" evidence="1">
    <location>
        <begin position="18"/>
        <end position="40"/>
    </location>
</feature>